<comment type="caution">
    <text evidence="5">The sequence shown here is derived from an EMBL/GenBank/DDBJ whole genome shotgun (WGS) entry which is preliminary data.</text>
</comment>
<gene>
    <name evidence="5" type="ORF">PPENT_87.1.T1260009</name>
</gene>
<dbReference type="EMBL" id="CAJJDO010000126">
    <property type="protein sequence ID" value="CAD8200825.1"/>
    <property type="molecule type" value="Genomic_DNA"/>
</dbReference>
<reference evidence="5" key="1">
    <citation type="submission" date="2021-01" db="EMBL/GenBank/DDBJ databases">
        <authorList>
            <consortium name="Genoscope - CEA"/>
            <person name="William W."/>
        </authorList>
    </citation>
    <scope>NUCLEOTIDE SEQUENCE</scope>
</reference>
<sequence length="480" mass="56533">MLNLKKRYYPYSWLLGILLILSIFYQEYQSLSYTSQMILLLLKSHYEGFRLNIFFYALSLLFDVCRMKSLSLVAIILYFFLTHKLNNYYLPDGGNPVGHLYLKAGLLNNYNHIPEMAIYYPTSLKDCSKCKKGFKWLKVKDYAKKMEDTAKKDVHRKRRIPYLFFRIVVSQFYKFMINVYENAQIDLNFAETTDNLSKFSVIILSHGLASHCDGYSVIARYLAQQGHIVFVPEHIENIRNIYLTNEENREYRKLQLQDRIKTIKQVLDIIYDEKQFSDLFKHPNNKIQPDFDQISIIGHSFGGSTAYAIAQTEKRVTGACILYDPCLYIFDFEEKVKLHIPLLSINSDDFYRRLYSFMENDERLEKAFQLIDGPISDHCANIYIKDQQHADFSDIPIIWNGESGLYSISINVHEVHLRFGMILLLTKIFLEESKQYHKIKHNKQNQDGNVELKQKILQEVEKQFGNQSQNLLRWTAIPNK</sequence>
<keyword evidence="3" id="KW-0443">Lipid metabolism</keyword>
<proteinExistence type="predicted"/>
<name>A0A8S1XI92_9CILI</name>
<keyword evidence="4" id="KW-1133">Transmembrane helix</keyword>
<dbReference type="Proteomes" id="UP000689195">
    <property type="component" value="Unassembled WGS sequence"/>
</dbReference>
<evidence type="ECO:0000256" key="2">
    <source>
        <dbReference type="ARBA" id="ARBA00022963"/>
    </source>
</evidence>
<evidence type="ECO:0000256" key="3">
    <source>
        <dbReference type="ARBA" id="ARBA00023098"/>
    </source>
</evidence>
<dbReference type="OrthoDB" id="287499at2759"/>
<evidence type="ECO:0008006" key="7">
    <source>
        <dbReference type="Google" id="ProtNLM"/>
    </source>
</evidence>
<dbReference type="PANTHER" id="PTHR10272">
    <property type="entry name" value="PLATELET-ACTIVATING FACTOR ACETYLHYDROLASE"/>
    <property type="match status" value="1"/>
</dbReference>
<keyword evidence="4" id="KW-0812">Transmembrane</keyword>
<evidence type="ECO:0000256" key="1">
    <source>
        <dbReference type="ARBA" id="ARBA00022801"/>
    </source>
</evidence>
<evidence type="ECO:0000256" key="4">
    <source>
        <dbReference type="SAM" id="Phobius"/>
    </source>
</evidence>
<dbReference type="PANTHER" id="PTHR10272:SF0">
    <property type="entry name" value="PLATELET-ACTIVATING FACTOR ACETYLHYDROLASE"/>
    <property type="match status" value="1"/>
</dbReference>
<dbReference type="GO" id="GO:0016042">
    <property type="term" value="P:lipid catabolic process"/>
    <property type="evidence" value="ECO:0007669"/>
    <property type="project" value="UniProtKB-KW"/>
</dbReference>
<accession>A0A8S1XI92</accession>
<keyword evidence="6" id="KW-1185">Reference proteome</keyword>
<dbReference type="GO" id="GO:0003847">
    <property type="term" value="F:1-alkyl-2-acetylglycerophosphocholine esterase activity"/>
    <property type="evidence" value="ECO:0007669"/>
    <property type="project" value="TreeGrafter"/>
</dbReference>
<dbReference type="Pfam" id="PF03403">
    <property type="entry name" value="PAF-AH_p_II"/>
    <property type="match status" value="2"/>
</dbReference>
<keyword evidence="4" id="KW-0472">Membrane</keyword>
<evidence type="ECO:0000313" key="5">
    <source>
        <dbReference type="EMBL" id="CAD8200825.1"/>
    </source>
</evidence>
<protein>
    <recommendedName>
        <fullName evidence="7">1-alkyl-2-acetylglycerophosphocholine esterase</fullName>
    </recommendedName>
</protein>
<feature type="transmembrane region" description="Helical" evidence="4">
    <location>
        <begin position="12"/>
        <end position="33"/>
    </location>
</feature>
<organism evidence="5 6">
    <name type="scientific">Paramecium pentaurelia</name>
    <dbReference type="NCBI Taxonomy" id="43138"/>
    <lineage>
        <taxon>Eukaryota</taxon>
        <taxon>Sar</taxon>
        <taxon>Alveolata</taxon>
        <taxon>Ciliophora</taxon>
        <taxon>Intramacronucleata</taxon>
        <taxon>Oligohymenophorea</taxon>
        <taxon>Peniculida</taxon>
        <taxon>Parameciidae</taxon>
        <taxon>Paramecium</taxon>
    </lineage>
</organism>
<keyword evidence="2" id="KW-0442">Lipid degradation</keyword>
<dbReference type="AlphaFoldDB" id="A0A8S1XI92"/>
<keyword evidence="1" id="KW-0378">Hydrolase</keyword>
<evidence type="ECO:0000313" key="6">
    <source>
        <dbReference type="Proteomes" id="UP000689195"/>
    </source>
</evidence>